<dbReference type="GO" id="GO:0016036">
    <property type="term" value="P:cellular response to phosphate starvation"/>
    <property type="evidence" value="ECO:0007669"/>
    <property type="project" value="TreeGrafter"/>
</dbReference>
<feature type="domain" description="EXS" evidence="6">
    <location>
        <begin position="1"/>
        <end position="167"/>
    </location>
</feature>
<dbReference type="EMBL" id="JARJCN010000006">
    <property type="protein sequence ID" value="KAJ7100200.1"/>
    <property type="molecule type" value="Genomic_DNA"/>
</dbReference>
<dbReference type="PROSITE" id="PS51380">
    <property type="entry name" value="EXS"/>
    <property type="match status" value="1"/>
</dbReference>
<dbReference type="GO" id="GO:0005794">
    <property type="term" value="C:Golgi apparatus"/>
    <property type="evidence" value="ECO:0007669"/>
    <property type="project" value="TreeGrafter"/>
</dbReference>
<evidence type="ECO:0000313" key="8">
    <source>
        <dbReference type="Proteomes" id="UP001222325"/>
    </source>
</evidence>
<dbReference type="Pfam" id="PF03124">
    <property type="entry name" value="EXS"/>
    <property type="match status" value="1"/>
</dbReference>
<comment type="subcellular location">
    <subcellularLocation>
        <location evidence="1">Membrane</location>
        <topology evidence="1">Multi-pass membrane protein</topology>
    </subcellularLocation>
</comment>
<keyword evidence="2 5" id="KW-0812">Transmembrane</keyword>
<dbReference type="GO" id="GO:0000822">
    <property type="term" value="F:inositol hexakisphosphate binding"/>
    <property type="evidence" value="ECO:0007669"/>
    <property type="project" value="TreeGrafter"/>
</dbReference>
<evidence type="ECO:0000313" key="7">
    <source>
        <dbReference type="EMBL" id="KAJ7100200.1"/>
    </source>
</evidence>
<keyword evidence="8" id="KW-1185">Reference proteome</keyword>
<evidence type="ECO:0000256" key="5">
    <source>
        <dbReference type="SAM" id="Phobius"/>
    </source>
</evidence>
<sequence length="182" mass="21921">MCLIRRLEAGKYGSGILSYTCYFIWRHHGRFLGGHYDSTFALWCLFNTFYTTYALIWDFLMDWSILRLHTPHFLLRQQLVYTNHILLYYLAIVTNTLIRYLWILYMPVNGPDFMLRSFIVGLLEIVRRWQWNFYRLENEHLGNVDQYRVTREVPLPYSLEVRGDLEEEDQGEPWAPRPLLSG</sequence>
<keyword evidence="4 5" id="KW-0472">Membrane</keyword>
<accession>A0AAD6UF50</accession>
<dbReference type="GO" id="GO:0005886">
    <property type="term" value="C:plasma membrane"/>
    <property type="evidence" value="ECO:0007669"/>
    <property type="project" value="TreeGrafter"/>
</dbReference>
<feature type="transmembrane region" description="Helical" evidence="5">
    <location>
        <begin position="12"/>
        <end position="28"/>
    </location>
</feature>
<keyword evidence="3 5" id="KW-1133">Transmembrane helix</keyword>
<evidence type="ECO:0000256" key="2">
    <source>
        <dbReference type="ARBA" id="ARBA00022692"/>
    </source>
</evidence>
<dbReference type="GO" id="GO:0006817">
    <property type="term" value="P:phosphate ion transport"/>
    <property type="evidence" value="ECO:0007669"/>
    <property type="project" value="TreeGrafter"/>
</dbReference>
<name>A0AAD6UF50_9AGAR</name>
<dbReference type="PANTHER" id="PTHR10783">
    <property type="entry name" value="XENOTROPIC AND POLYTROPIC RETROVIRUS RECEPTOR 1-RELATED"/>
    <property type="match status" value="1"/>
</dbReference>
<comment type="caution">
    <text evidence="7">The sequence shown here is derived from an EMBL/GenBank/DDBJ whole genome shotgun (WGS) entry which is preliminary data.</text>
</comment>
<dbReference type="PANTHER" id="PTHR10783:SF103">
    <property type="entry name" value="SOLUTE CARRIER FAMILY 53 MEMBER 1"/>
    <property type="match status" value="1"/>
</dbReference>
<gene>
    <name evidence="7" type="ORF">B0H15DRAFT_920106</name>
</gene>
<dbReference type="Proteomes" id="UP001222325">
    <property type="component" value="Unassembled WGS sequence"/>
</dbReference>
<protein>
    <submittedName>
        <fullName evidence="7">EXS family-domain-containing protein</fullName>
    </submittedName>
</protein>
<proteinExistence type="predicted"/>
<feature type="transmembrane region" description="Helical" evidence="5">
    <location>
        <begin position="40"/>
        <end position="60"/>
    </location>
</feature>
<dbReference type="AlphaFoldDB" id="A0AAD6UF50"/>
<evidence type="ECO:0000256" key="1">
    <source>
        <dbReference type="ARBA" id="ARBA00004141"/>
    </source>
</evidence>
<evidence type="ECO:0000256" key="3">
    <source>
        <dbReference type="ARBA" id="ARBA00022989"/>
    </source>
</evidence>
<evidence type="ECO:0000259" key="6">
    <source>
        <dbReference type="PROSITE" id="PS51380"/>
    </source>
</evidence>
<feature type="transmembrane region" description="Helical" evidence="5">
    <location>
        <begin position="81"/>
        <end position="102"/>
    </location>
</feature>
<organism evidence="7 8">
    <name type="scientific">Mycena belliarum</name>
    <dbReference type="NCBI Taxonomy" id="1033014"/>
    <lineage>
        <taxon>Eukaryota</taxon>
        <taxon>Fungi</taxon>
        <taxon>Dikarya</taxon>
        <taxon>Basidiomycota</taxon>
        <taxon>Agaricomycotina</taxon>
        <taxon>Agaricomycetes</taxon>
        <taxon>Agaricomycetidae</taxon>
        <taxon>Agaricales</taxon>
        <taxon>Marasmiineae</taxon>
        <taxon>Mycenaceae</taxon>
        <taxon>Mycena</taxon>
    </lineage>
</organism>
<dbReference type="InterPro" id="IPR004342">
    <property type="entry name" value="EXS_C"/>
</dbReference>
<reference evidence="7" key="1">
    <citation type="submission" date="2023-03" db="EMBL/GenBank/DDBJ databases">
        <title>Massive genome expansion in bonnet fungi (Mycena s.s.) driven by repeated elements and novel gene families across ecological guilds.</title>
        <authorList>
            <consortium name="Lawrence Berkeley National Laboratory"/>
            <person name="Harder C.B."/>
            <person name="Miyauchi S."/>
            <person name="Viragh M."/>
            <person name="Kuo A."/>
            <person name="Thoen E."/>
            <person name="Andreopoulos B."/>
            <person name="Lu D."/>
            <person name="Skrede I."/>
            <person name="Drula E."/>
            <person name="Henrissat B."/>
            <person name="Morin E."/>
            <person name="Kohler A."/>
            <person name="Barry K."/>
            <person name="LaButti K."/>
            <person name="Morin E."/>
            <person name="Salamov A."/>
            <person name="Lipzen A."/>
            <person name="Mereny Z."/>
            <person name="Hegedus B."/>
            <person name="Baldrian P."/>
            <person name="Stursova M."/>
            <person name="Weitz H."/>
            <person name="Taylor A."/>
            <person name="Grigoriev I.V."/>
            <person name="Nagy L.G."/>
            <person name="Martin F."/>
            <person name="Kauserud H."/>
        </authorList>
    </citation>
    <scope>NUCLEOTIDE SEQUENCE</scope>
    <source>
        <strain evidence="7">CBHHK173m</strain>
    </source>
</reference>
<evidence type="ECO:0000256" key="4">
    <source>
        <dbReference type="ARBA" id="ARBA00023136"/>
    </source>
</evidence>